<organism evidence="1 2">
    <name type="scientific">Caenorhabditis briggsae</name>
    <dbReference type="NCBI Taxonomy" id="6238"/>
    <lineage>
        <taxon>Eukaryota</taxon>
        <taxon>Metazoa</taxon>
        <taxon>Ecdysozoa</taxon>
        <taxon>Nematoda</taxon>
        <taxon>Chromadorea</taxon>
        <taxon>Rhabditida</taxon>
        <taxon>Rhabditina</taxon>
        <taxon>Rhabditomorpha</taxon>
        <taxon>Rhabditoidea</taxon>
        <taxon>Rhabditidae</taxon>
        <taxon>Peloderinae</taxon>
        <taxon>Caenorhabditis</taxon>
    </lineage>
</organism>
<evidence type="ECO:0000313" key="2">
    <source>
        <dbReference type="Proteomes" id="UP000827892"/>
    </source>
</evidence>
<sequence>MRKLSTNVDLPDRHNLRSSVIIHHPVGNNSTPVFGSTFEFKHSCNLSRIKNRSFFAKFYLLSIQVRRTV</sequence>
<reference evidence="1 2" key="1">
    <citation type="submission" date="2022-05" db="EMBL/GenBank/DDBJ databases">
        <title>Chromosome-level reference genomes for two strains of Caenorhabditis briggsae: an improved platform for comparative genomics.</title>
        <authorList>
            <person name="Stevens L."/>
            <person name="Andersen E.C."/>
        </authorList>
    </citation>
    <scope>NUCLEOTIDE SEQUENCE [LARGE SCALE GENOMIC DNA]</scope>
    <source>
        <strain evidence="1">QX1410_ONT</strain>
        <tissue evidence="1">Whole-organism</tissue>
    </source>
</reference>
<proteinExistence type="predicted"/>
<name>A0AAE9AAU0_CAEBR</name>
<accession>A0AAE9AAU0</accession>
<dbReference type="Proteomes" id="UP000827892">
    <property type="component" value="Chromosome IV"/>
</dbReference>
<protein>
    <submittedName>
        <fullName evidence="1">Uncharacterized protein</fullName>
    </submittedName>
</protein>
<dbReference type="EMBL" id="CP090894">
    <property type="protein sequence ID" value="ULT95114.1"/>
    <property type="molecule type" value="Genomic_DNA"/>
</dbReference>
<dbReference type="AlphaFoldDB" id="A0AAE9AAU0"/>
<gene>
    <name evidence="1" type="ORF">L3Y34_004090</name>
</gene>
<evidence type="ECO:0000313" key="1">
    <source>
        <dbReference type="EMBL" id="ULT95114.1"/>
    </source>
</evidence>